<proteinExistence type="inferred from homology"/>
<dbReference type="Pfam" id="PF07817">
    <property type="entry name" value="GLE1"/>
    <property type="match status" value="1"/>
</dbReference>
<dbReference type="GO" id="GO:0031369">
    <property type="term" value="F:translation initiation factor binding"/>
    <property type="evidence" value="ECO:0007669"/>
    <property type="project" value="TreeGrafter"/>
</dbReference>
<dbReference type="InterPro" id="IPR012476">
    <property type="entry name" value="GLE1"/>
</dbReference>
<keyword evidence="5" id="KW-0653">Protein transport</keyword>
<evidence type="ECO:0000256" key="1">
    <source>
        <dbReference type="ARBA" id="ARBA00004567"/>
    </source>
</evidence>
<evidence type="ECO:0000256" key="4">
    <source>
        <dbReference type="ARBA" id="ARBA00022816"/>
    </source>
</evidence>
<dbReference type="AlphaFoldDB" id="A0A6G1SBW7"/>
<dbReference type="PANTHER" id="PTHR12960">
    <property type="entry name" value="GLE-1-RELATED"/>
    <property type="match status" value="1"/>
</dbReference>
<dbReference type="GO" id="GO:0000822">
    <property type="term" value="F:inositol hexakisphosphate binding"/>
    <property type="evidence" value="ECO:0007669"/>
    <property type="project" value="TreeGrafter"/>
</dbReference>
<dbReference type="GO" id="GO:0005737">
    <property type="term" value="C:cytoplasm"/>
    <property type="evidence" value="ECO:0007669"/>
    <property type="project" value="TreeGrafter"/>
</dbReference>
<organism evidence="14">
    <name type="scientific">Aceria tosichella</name>
    <name type="common">wheat curl mite</name>
    <dbReference type="NCBI Taxonomy" id="561515"/>
    <lineage>
        <taxon>Eukaryota</taxon>
        <taxon>Metazoa</taxon>
        <taxon>Ecdysozoa</taxon>
        <taxon>Arthropoda</taxon>
        <taxon>Chelicerata</taxon>
        <taxon>Arachnida</taxon>
        <taxon>Acari</taxon>
        <taxon>Acariformes</taxon>
        <taxon>Trombidiformes</taxon>
        <taxon>Prostigmata</taxon>
        <taxon>Eupodina</taxon>
        <taxon>Eriophyoidea</taxon>
        <taxon>Eriophyidae</taxon>
        <taxon>Eriophyinae</taxon>
        <taxon>Aceriini</taxon>
        <taxon>Aceria</taxon>
    </lineage>
</organism>
<evidence type="ECO:0000256" key="2">
    <source>
        <dbReference type="ARBA" id="ARBA00011056"/>
    </source>
</evidence>
<sequence length="452" mass="52079">MDLERYNRSFEEHVMSIEEEADARLQAFRQSCVRNFINRLTKQQQEWETTFRELLSKSQEDVPELRSVTFADRPSIRIIDDEQPPTLQLQSSNETSLRTTNEPAAPAEQIKTEPEANLKDSGAPKRDVSVTKPLLDSDGDKLIIDPFPKDAEDLFTNNLAIKEFIRIQEQQEQNRKLLHELNTNSSLKPFKNELNLFIRTQINSISNSDFHHINNKTRLLTDLFRGQTITFQEKQISVMKHPQGQLFAMDLAAQTFVTVGTRLVNSVPAIAKSMASVINGIAKNNFPIFRDLLIGHLQERCPFLIPMYPHRADFGTQPDSQVKYMIACGYSQDIKTQTLESEEKYLARMRSMALVYACIQIQQDNKCQAWGWLASFLSLKPQPVITATILQAFLQETSKTLHAVYRKQYMKMLLFIQNDYIKMIEKVLKQPSDKQSLIKLKNQVSDDIKEAF</sequence>
<reference evidence="14" key="1">
    <citation type="submission" date="2018-10" db="EMBL/GenBank/DDBJ databases">
        <title>Transcriptome assembly of Aceria tosichella (Wheat curl mite) Type 2.</title>
        <authorList>
            <person name="Scully E.D."/>
            <person name="Geib S.M."/>
            <person name="Palmer N.A."/>
            <person name="Gupta A.K."/>
            <person name="Sarath G."/>
            <person name="Tatineni S."/>
        </authorList>
    </citation>
    <scope>NUCLEOTIDE SEQUENCE</scope>
    <source>
        <strain evidence="14">LincolnNE</strain>
    </source>
</reference>
<keyword evidence="8" id="KW-0539">Nucleus</keyword>
<dbReference type="GO" id="GO:0016973">
    <property type="term" value="P:poly(A)+ mRNA export from nucleus"/>
    <property type="evidence" value="ECO:0007669"/>
    <property type="project" value="InterPro"/>
</dbReference>
<gene>
    <name evidence="14" type="primary">GLE1</name>
    <name evidence="14" type="ORF">g.18799</name>
</gene>
<name>A0A6G1SBW7_9ACAR</name>
<feature type="compositionally biased region" description="Polar residues" evidence="13">
    <location>
        <begin position="85"/>
        <end position="102"/>
    </location>
</feature>
<evidence type="ECO:0000256" key="9">
    <source>
        <dbReference type="ARBA" id="ARBA00024680"/>
    </source>
</evidence>
<keyword evidence="6" id="KW-0811">Translocation</keyword>
<evidence type="ECO:0000256" key="7">
    <source>
        <dbReference type="ARBA" id="ARBA00023132"/>
    </source>
</evidence>
<keyword evidence="3" id="KW-0813">Transport</keyword>
<comment type="function">
    <text evidence="9">Required for the export of mRNAs containing poly(A) tails from the nucleus into the cytoplasm. May be involved in the terminal step of the mRNA transport through the nuclear pore complex (NPC).</text>
</comment>
<evidence type="ECO:0000256" key="11">
    <source>
        <dbReference type="ARBA" id="ARBA00029983"/>
    </source>
</evidence>
<dbReference type="GO" id="GO:0005543">
    <property type="term" value="F:phospholipid binding"/>
    <property type="evidence" value="ECO:0007669"/>
    <property type="project" value="TreeGrafter"/>
</dbReference>
<dbReference type="GO" id="GO:0044614">
    <property type="term" value="C:nuclear pore cytoplasmic filaments"/>
    <property type="evidence" value="ECO:0007669"/>
    <property type="project" value="TreeGrafter"/>
</dbReference>
<evidence type="ECO:0000256" key="8">
    <source>
        <dbReference type="ARBA" id="ARBA00023242"/>
    </source>
</evidence>
<evidence type="ECO:0000256" key="13">
    <source>
        <dbReference type="SAM" id="MobiDB-lite"/>
    </source>
</evidence>
<dbReference type="Gene3D" id="1.25.40.510">
    <property type="entry name" value="GLE1-like"/>
    <property type="match status" value="1"/>
</dbReference>
<evidence type="ECO:0000256" key="3">
    <source>
        <dbReference type="ARBA" id="ARBA00022448"/>
    </source>
</evidence>
<evidence type="ECO:0000256" key="10">
    <source>
        <dbReference type="ARBA" id="ARBA00026227"/>
    </source>
</evidence>
<dbReference type="PANTHER" id="PTHR12960:SF0">
    <property type="entry name" value="MRNA EXPORT FACTOR GLE1"/>
    <property type="match status" value="1"/>
</dbReference>
<dbReference type="EMBL" id="GGYP01003214">
    <property type="protein sequence ID" value="MDE47985.1"/>
    <property type="molecule type" value="Transcribed_RNA"/>
</dbReference>
<dbReference type="InterPro" id="IPR038506">
    <property type="entry name" value="GLE1-like_sf"/>
</dbReference>
<protein>
    <recommendedName>
        <fullName evidence="10">mRNA export factor GLE1</fullName>
    </recommendedName>
    <alternativeName>
        <fullName evidence="12">GLE1 RNA export mediator</fullName>
    </alternativeName>
    <alternativeName>
        <fullName evidence="11">Nucleoporin GLE1</fullName>
    </alternativeName>
</protein>
<keyword evidence="7" id="KW-0906">Nuclear pore complex</keyword>
<comment type="subcellular location">
    <subcellularLocation>
        <location evidence="1">Nucleus</location>
        <location evidence="1">Nuclear pore complex</location>
    </subcellularLocation>
</comment>
<accession>A0A6G1SBW7</accession>
<feature type="region of interest" description="Disordered" evidence="13">
    <location>
        <begin position="76"/>
        <end position="132"/>
    </location>
</feature>
<comment type="similarity">
    <text evidence="2">Belongs to the GLE1 family.</text>
</comment>
<feature type="compositionally biased region" description="Basic and acidic residues" evidence="13">
    <location>
        <begin position="110"/>
        <end position="129"/>
    </location>
</feature>
<dbReference type="GO" id="GO:0015031">
    <property type="term" value="P:protein transport"/>
    <property type="evidence" value="ECO:0007669"/>
    <property type="project" value="UniProtKB-KW"/>
</dbReference>
<evidence type="ECO:0000256" key="6">
    <source>
        <dbReference type="ARBA" id="ARBA00023010"/>
    </source>
</evidence>
<keyword evidence="4" id="KW-0509">mRNA transport</keyword>
<evidence type="ECO:0000256" key="5">
    <source>
        <dbReference type="ARBA" id="ARBA00022927"/>
    </source>
</evidence>
<evidence type="ECO:0000256" key="12">
    <source>
        <dbReference type="ARBA" id="ARBA00030897"/>
    </source>
</evidence>
<evidence type="ECO:0000313" key="14">
    <source>
        <dbReference type="EMBL" id="MDE47985.1"/>
    </source>
</evidence>